<dbReference type="GO" id="GO:0006313">
    <property type="term" value="P:DNA transposition"/>
    <property type="evidence" value="ECO:0007669"/>
    <property type="project" value="InterPro"/>
</dbReference>
<feature type="domain" description="B transposition protein C-terminal" evidence="1">
    <location>
        <begin position="165"/>
        <end position="237"/>
    </location>
</feature>
<protein>
    <submittedName>
        <fullName evidence="3">Mu B transposition protein</fullName>
    </submittedName>
</protein>
<dbReference type="RefSeq" id="WP_110806589.1">
    <property type="nucleotide sequence ID" value="NZ_QJTK01000013.1"/>
</dbReference>
<dbReference type="Pfam" id="PF09077">
    <property type="entry name" value="Phage-MuB_C"/>
    <property type="match status" value="1"/>
</dbReference>
<dbReference type="GO" id="GO:0003677">
    <property type="term" value="F:DNA binding"/>
    <property type="evidence" value="ECO:0007669"/>
    <property type="project" value="InterPro"/>
</dbReference>
<dbReference type="Pfam" id="PF13401">
    <property type="entry name" value="AAA_22"/>
    <property type="match status" value="1"/>
</dbReference>
<reference evidence="3 4" key="1">
    <citation type="submission" date="2018-06" db="EMBL/GenBank/DDBJ databases">
        <title>Genomic Encyclopedia of Type Strains, Phase III (KMG-III): the genomes of soil and plant-associated and newly described type strains.</title>
        <authorList>
            <person name="Whitman W."/>
        </authorList>
    </citation>
    <scope>NUCLEOTIDE SEQUENCE [LARGE SCALE GENOMIC DNA]</scope>
    <source>
        <strain evidence="3 4">JA737</strain>
    </source>
</reference>
<dbReference type="Proteomes" id="UP000247727">
    <property type="component" value="Unassembled WGS sequence"/>
</dbReference>
<feature type="domain" description="ORC1/DEAH AAA+ ATPase" evidence="2">
    <location>
        <begin position="34"/>
        <end position="146"/>
    </location>
</feature>
<dbReference type="InterPro" id="IPR027417">
    <property type="entry name" value="P-loop_NTPase"/>
</dbReference>
<dbReference type="InterPro" id="IPR049945">
    <property type="entry name" value="AAA_22"/>
</dbReference>
<dbReference type="Gene3D" id="1.10.1180.10">
    <property type="entry name" value="B transposition protein, C-terminal domain"/>
    <property type="match status" value="1"/>
</dbReference>
<sequence length="255" mass="27805">MLTKPLIPKTFVETKAVQMVRKAIEYAMISAYPACIVSEPGRGKTTALFYLATEFDGAYIEIGAQQKSIGGMYRGIALAIGASLGGYDRETLDSVLRQFERRARYSGANKDLLVVDEFQTLEDTTKRELLRIHETAGFALVISGNEGRLGSDRRGTARELEQVQSRIGLTMPLPNLDAEDCDLIAKAYGVSGDDALKAVRNLGTKTSARELGRTLQLAQHMTGGAAPIQLPHIRNAVFSLKGKQSALKVLDSRED</sequence>
<keyword evidence="4" id="KW-1185">Reference proteome</keyword>
<proteinExistence type="predicted"/>
<dbReference type="InterPro" id="IPR009084">
    <property type="entry name" value="B_transpositn_C"/>
</dbReference>
<accession>A0A318TYX1</accession>
<dbReference type="GO" id="GO:0016887">
    <property type="term" value="F:ATP hydrolysis activity"/>
    <property type="evidence" value="ECO:0007669"/>
    <property type="project" value="InterPro"/>
</dbReference>
<evidence type="ECO:0000313" key="4">
    <source>
        <dbReference type="Proteomes" id="UP000247727"/>
    </source>
</evidence>
<evidence type="ECO:0000259" key="1">
    <source>
        <dbReference type="Pfam" id="PF09077"/>
    </source>
</evidence>
<gene>
    <name evidence="3" type="ORF">C8J30_11387</name>
</gene>
<evidence type="ECO:0000259" key="2">
    <source>
        <dbReference type="Pfam" id="PF13401"/>
    </source>
</evidence>
<name>A0A318TYX1_9RHOB</name>
<dbReference type="OrthoDB" id="8410206at2"/>
<dbReference type="InterPro" id="IPR036733">
    <property type="entry name" value="B_transposit_C_sf"/>
</dbReference>
<evidence type="ECO:0000313" key="3">
    <source>
        <dbReference type="EMBL" id="PYF08228.1"/>
    </source>
</evidence>
<organism evidence="3 4">
    <name type="scientific">Rhodobacter viridis</name>
    <dbReference type="NCBI Taxonomy" id="1054202"/>
    <lineage>
        <taxon>Bacteria</taxon>
        <taxon>Pseudomonadati</taxon>
        <taxon>Pseudomonadota</taxon>
        <taxon>Alphaproteobacteria</taxon>
        <taxon>Rhodobacterales</taxon>
        <taxon>Rhodobacter group</taxon>
        <taxon>Rhodobacter</taxon>
    </lineage>
</organism>
<dbReference type="SUPFAM" id="SSF52540">
    <property type="entry name" value="P-loop containing nucleoside triphosphate hydrolases"/>
    <property type="match status" value="1"/>
</dbReference>
<dbReference type="AlphaFoldDB" id="A0A318TYX1"/>
<comment type="caution">
    <text evidence="3">The sequence shown here is derived from an EMBL/GenBank/DDBJ whole genome shotgun (WGS) entry which is preliminary data.</text>
</comment>
<dbReference type="Gene3D" id="3.40.50.300">
    <property type="entry name" value="P-loop containing nucleotide triphosphate hydrolases"/>
    <property type="match status" value="1"/>
</dbReference>
<dbReference type="EMBL" id="QJTK01000013">
    <property type="protein sequence ID" value="PYF08228.1"/>
    <property type="molecule type" value="Genomic_DNA"/>
</dbReference>